<dbReference type="PRINTS" id="PR00178">
    <property type="entry name" value="FATTYACIDBP"/>
</dbReference>
<dbReference type="Proteomes" id="UP001497525">
    <property type="component" value="Unassembled WGS sequence"/>
</dbReference>
<dbReference type="Gene3D" id="2.40.128.20">
    <property type="match status" value="1"/>
</dbReference>
<comment type="caution">
    <text evidence="4">The sequence shown here is derived from an EMBL/GenBank/DDBJ whole genome shotgun (WGS) entry which is preliminary data.</text>
</comment>
<sequence>MAGFLGTWQLTESVNLDEIMKELNINYITRRLSRLVKPIITFSANGDNGMRMRTVVLYKTHEVTFEFGEEYDEVTVDGRPVTSLFTKDSEFQLTQIQRCPNSYTKLVRRVEGDKMLMTVEVNDVTAKVKYLRIGLGN</sequence>
<dbReference type="PANTHER" id="PTHR11955">
    <property type="entry name" value="FATTY ACID BINDING PROTEIN"/>
    <property type="match status" value="1"/>
</dbReference>
<evidence type="ECO:0000256" key="1">
    <source>
        <dbReference type="ARBA" id="ARBA00008390"/>
    </source>
</evidence>
<dbReference type="SUPFAM" id="SSF50814">
    <property type="entry name" value="Lipocalins"/>
    <property type="match status" value="1"/>
</dbReference>
<accession>A0AAV2TDM2</accession>
<reference evidence="4" key="1">
    <citation type="submission" date="2024-06" db="EMBL/GenBank/DDBJ databases">
        <authorList>
            <person name="Liu X."/>
            <person name="Lenzi L."/>
            <person name="Haldenby T S."/>
            <person name="Uol C."/>
        </authorList>
    </citation>
    <scope>NUCLEOTIDE SEQUENCE</scope>
</reference>
<keyword evidence="2" id="KW-0446">Lipid-binding</keyword>
<dbReference type="InterPro" id="IPR000566">
    <property type="entry name" value="Lipocln_cytosolic_FA-bd_dom"/>
</dbReference>
<organism evidence="4 5">
    <name type="scientific">Calicophoron daubneyi</name>
    <name type="common">Rumen fluke</name>
    <name type="synonym">Paramphistomum daubneyi</name>
    <dbReference type="NCBI Taxonomy" id="300641"/>
    <lineage>
        <taxon>Eukaryota</taxon>
        <taxon>Metazoa</taxon>
        <taxon>Spiralia</taxon>
        <taxon>Lophotrochozoa</taxon>
        <taxon>Platyhelminthes</taxon>
        <taxon>Trematoda</taxon>
        <taxon>Digenea</taxon>
        <taxon>Plagiorchiida</taxon>
        <taxon>Pronocephalata</taxon>
        <taxon>Paramphistomoidea</taxon>
        <taxon>Paramphistomidae</taxon>
        <taxon>Calicophoron</taxon>
    </lineage>
</organism>
<evidence type="ECO:0000259" key="3">
    <source>
        <dbReference type="Pfam" id="PF00061"/>
    </source>
</evidence>
<dbReference type="EMBL" id="CAXLJL010000267">
    <property type="protein sequence ID" value="CAL5135552.1"/>
    <property type="molecule type" value="Genomic_DNA"/>
</dbReference>
<evidence type="ECO:0000256" key="2">
    <source>
        <dbReference type="ARBA" id="ARBA00023121"/>
    </source>
</evidence>
<evidence type="ECO:0000313" key="4">
    <source>
        <dbReference type="EMBL" id="CAL5135552.1"/>
    </source>
</evidence>
<dbReference type="Pfam" id="PF00061">
    <property type="entry name" value="Lipocalin"/>
    <property type="match status" value="1"/>
</dbReference>
<protein>
    <recommendedName>
        <fullName evidence="3">Lipocalin/cytosolic fatty-acid binding domain-containing protein</fullName>
    </recommendedName>
</protein>
<name>A0AAV2TDM2_CALDB</name>
<proteinExistence type="inferred from homology"/>
<dbReference type="GO" id="GO:0008289">
    <property type="term" value="F:lipid binding"/>
    <property type="evidence" value="ECO:0007669"/>
    <property type="project" value="UniProtKB-KW"/>
</dbReference>
<dbReference type="CDD" id="cd00742">
    <property type="entry name" value="FABP"/>
    <property type="match status" value="1"/>
</dbReference>
<feature type="domain" description="Lipocalin/cytosolic fatty-acid binding" evidence="3">
    <location>
        <begin position="6"/>
        <end position="125"/>
    </location>
</feature>
<dbReference type="InterPro" id="IPR012674">
    <property type="entry name" value="Calycin"/>
</dbReference>
<comment type="similarity">
    <text evidence="1">Belongs to the calycin superfamily. Fatty-acid binding protein (FABP) family.</text>
</comment>
<dbReference type="InterPro" id="IPR000463">
    <property type="entry name" value="Fatty_acid-bd"/>
</dbReference>
<gene>
    <name evidence="4" type="ORF">CDAUBV1_LOCUS9688</name>
</gene>
<dbReference type="InterPro" id="IPR031259">
    <property type="entry name" value="ILBP"/>
</dbReference>
<evidence type="ECO:0000313" key="5">
    <source>
        <dbReference type="Proteomes" id="UP001497525"/>
    </source>
</evidence>
<dbReference type="AlphaFoldDB" id="A0AAV2TDM2"/>